<accession>A0AAW0TFZ5</accession>
<evidence type="ECO:0000256" key="3">
    <source>
        <dbReference type="SAM" id="MobiDB-lite"/>
    </source>
</evidence>
<protein>
    <recommendedName>
        <fullName evidence="5">Peptidase S1 domain-containing protein</fullName>
    </recommendedName>
</protein>
<gene>
    <name evidence="6" type="ORF">O3P69_010645</name>
</gene>
<dbReference type="InterPro" id="IPR051487">
    <property type="entry name" value="Ser/Thr_Proteases_Immune/Dev"/>
</dbReference>
<feature type="signal peptide" evidence="4">
    <location>
        <begin position="1"/>
        <end position="22"/>
    </location>
</feature>
<name>A0AAW0TFZ5_SCYPA</name>
<feature type="compositionally biased region" description="Basic and acidic residues" evidence="3">
    <location>
        <begin position="97"/>
        <end position="123"/>
    </location>
</feature>
<organism evidence="6 7">
    <name type="scientific">Scylla paramamosain</name>
    <name type="common">Mud crab</name>
    <dbReference type="NCBI Taxonomy" id="85552"/>
    <lineage>
        <taxon>Eukaryota</taxon>
        <taxon>Metazoa</taxon>
        <taxon>Ecdysozoa</taxon>
        <taxon>Arthropoda</taxon>
        <taxon>Crustacea</taxon>
        <taxon>Multicrustacea</taxon>
        <taxon>Malacostraca</taxon>
        <taxon>Eumalacostraca</taxon>
        <taxon>Eucarida</taxon>
        <taxon>Decapoda</taxon>
        <taxon>Pleocyemata</taxon>
        <taxon>Brachyura</taxon>
        <taxon>Eubrachyura</taxon>
        <taxon>Portunoidea</taxon>
        <taxon>Portunidae</taxon>
        <taxon>Portuninae</taxon>
        <taxon>Scylla</taxon>
    </lineage>
</organism>
<dbReference type="Pfam" id="PF00089">
    <property type="entry name" value="Trypsin"/>
    <property type="match status" value="1"/>
</dbReference>
<feature type="region of interest" description="Disordered" evidence="3">
    <location>
        <begin position="97"/>
        <end position="201"/>
    </location>
</feature>
<dbReference type="InterPro" id="IPR001314">
    <property type="entry name" value="Peptidase_S1A"/>
</dbReference>
<dbReference type="CDD" id="cd00190">
    <property type="entry name" value="Tryp_SPc"/>
    <property type="match status" value="1"/>
</dbReference>
<feature type="compositionally biased region" description="Polar residues" evidence="3">
    <location>
        <begin position="175"/>
        <end position="186"/>
    </location>
</feature>
<comment type="caution">
    <text evidence="6">The sequence shown here is derived from an EMBL/GenBank/DDBJ whole genome shotgun (WGS) entry which is preliminary data.</text>
</comment>
<evidence type="ECO:0000313" key="6">
    <source>
        <dbReference type="EMBL" id="KAK8386058.1"/>
    </source>
</evidence>
<feature type="compositionally biased region" description="Polar residues" evidence="3">
    <location>
        <begin position="131"/>
        <end position="142"/>
    </location>
</feature>
<dbReference type="SMART" id="SM00020">
    <property type="entry name" value="Tryp_SPc"/>
    <property type="match status" value="1"/>
</dbReference>
<reference evidence="6 7" key="1">
    <citation type="submission" date="2023-03" db="EMBL/GenBank/DDBJ databases">
        <title>High-quality genome of Scylla paramamosain provides insights in environmental adaptation.</title>
        <authorList>
            <person name="Zhang L."/>
        </authorList>
    </citation>
    <scope>NUCLEOTIDE SEQUENCE [LARGE SCALE GENOMIC DNA]</scope>
    <source>
        <strain evidence="6">LZ_2023a</strain>
        <tissue evidence="6">Muscle</tissue>
    </source>
</reference>
<sequence length="528" mass="57113">MNWQSWCRVVVVAAVVAASGGAAVKEQPASEKGDRRFVTMYYLEMDVPDHQVHGEPPGHMFKSKLDVSGKGHRDRESDEVTCPDGEACISISECSDKHGRDLSGADLEKSCEGDSGKVRESRDMCGGGQKSKPSVTTSNASDTEPAVVPTDSIAIEEEQIEEPTESPEPATEASVNSTEPTEVPQYNSTETETSENSTDSNVIQAEPAETPEGNGTEAEISVNDIDTSENSTDSNVIQAEPAETPEGSGTETEISVNATDTSAPATQPAAILPEVELSGEDLLPKSDECGLRPETVYRIMHGEEAPLYAYPWIALLGYGESSRKSNGLGKLVVVRLGEHNVATKIDCTDDTGMCSPPQDFTPEESFTHEDFHVRSLVSDDIALVRLDRKAHLGPTVQPVCLPPADLNIEEFLRSRDAIVAGWGATEERSYSRTLQVTNIPFASKSKCKILYPFLPLLEEQVCFGGQNKRDSCYGDSGGPLFQSDLKTFQFVMIGLVSFGLPQCGLDGVPAVYTSVAPYRDWILLHMKP</sequence>
<evidence type="ECO:0000256" key="1">
    <source>
        <dbReference type="ARBA" id="ARBA00023157"/>
    </source>
</evidence>
<dbReference type="Proteomes" id="UP001487740">
    <property type="component" value="Unassembled WGS sequence"/>
</dbReference>
<dbReference type="PROSITE" id="PS50240">
    <property type="entry name" value="TRYPSIN_DOM"/>
    <property type="match status" value="1"/>
</dbReference>
<evidence type="ECO:0000256" key="2">
    <source>
        <dbReference type="ARBA" id="ARBA00024195"/>
    </source>
</evidence>
<evidence type="ECO:0000256" key="4">
    <source>
        <dbReference type="SAM" id="SignalP"/>
    </source>
</evidence>
<comment type="similarity">
    <text evidence="2">Belongs to the peptidase S1 family. CLIP subfamily.</text>
</comment>
<feature type="compositionally biased region" description="Acidic residues" evidence="3">
    <location>
        <begin position="154"/>
        <end position="165"/>
    </location>
</feature>
<feature type="chain" id="PRO_5043889368" description="Peptidase S1 domain-containing protein" evidence="4">
    <location>
        <begin position="23"/>
        <end position="528"/>
    </location>
</feature>
<feature type="region of interest" description="Disordered" evidence="3">
    <location>
        <begin position="223"/>
        <end position="254"/>
    </location>
</feature>
<dbReference type="InterPro" id="IPR043504">
    <property type="entry name" value="Peptidase_S1_PA_chymotrypsin"/>
</dbReference>
<dbReference type="GO" id="GO:0004252">
    <property type="term" value="F:serine-type endopeptidase activity"/>
    <property type="evidence" value="ECO:0007669"/>
    <property type="project" value="InterPro"/>
</dbReference>
<feature type="compositionally biased region" description="Low complexity" evidence="3">
    <location>
        <begin position="187"/>
        <end position="201"/>
    </location>
</feature>
<keyword evidence="4" id="KW-0732">Signal</keyword>
<dbReference type="GO" id="GO:0006508">
    <property type="term" value="P:proteolysis"/>
    <property type="evidence" value="ECO:0007669"/>
    <property type="project" value="InterPro"/>
</dbReference>
<keyword evidence="1" id="KW-1015">Disulfide bond</keyword>
<dbReference type="Gene3D" id="2.40.10.10">
    <property type="entry name" value="Trypsin-like serine proteases"/>
    <property type="match status" value="2"/>
</dbReference>
<dbReference type="InterPro" id="IPR001254">
    <property type="entry name" value="Trypsin_dom"/>
</dbReference>
<dbReference type="PROSITE" id="PS00135">
    <property type="entry name" value="TRYPSIN_SER"/>
    <property type="match status" value="1"/>
</dbReference>
<dbReference type="PANTHER" id="PTHR24256">
    <property type="entry name" value="TRYPTASE-RELATED"/>
    <property type="match status" value="1"/>
</dbReference>
<dbReference type="EMBL" id="JARAKH010000031">
    <property type="protein sequence ID" value="KAK8386058.1"/>
    <property type="molecule type" value="Genomic_DNA"/>
</dbReference>
<dbReference type="SUPFAM" id="SSF50494">
    <property type="entry name" value="Trypsin-like serine proteases"/>
    <property type="match status" value="1"/>
</dbReference>
<feature type="domain" description="Peptidase S1" evidence="5">
    <location>
        <begin position="299"/>
        <end position="527"/>
    </location>
</feature>
<evidence type="ECO:0000259" key="5">
    <source>
        <dbReference type="PROSITE" id="PS50240"/>
    </source>
</evidence>
<dbReference type="InterPro" id="IPR009003">
    <property type="entry name" value="Peptidase_S1_PA"/>
</dbReference>
<feature type="compositionally biased region" description="Polar residues" evidence="3">
    <location>
        <begin position="224"/>
        <end position="237"/>
    </location>
</feature>
<keyword evidence="7" id="KW-1185">Reference proteome</keyword>
<dbReference type="PRINTS" id="PR00722">
    <property type="entry name" value="CHYMOTRYPSIN"/>
</dbReference>
<dbReference type="InterPro" id="IPR033116">
    <property type="entry name" value="TRYPSIN_SER"/>
</dbReference>
<proteinExistence type="inferred from homology"/>
<evidence type="ECO:0000313" key="7">
    <source>
        <dbReference type="Proteomes" id="UP001487740"/>
    </source>
</evidence>
<dbReference type="AlphaFoldDB" id="A0AAW0TFZ5"/>